<evidence type="ECO:0000256" key="8">
    <source>
        <dbReference type="ARBA" id="ARBA00061588"/>
    </source>
</evidence>
<dbReference type="FunFam" id="3.30.200.20:FF:000358">
    <property type="entry name" value="Tau tubulin kinase 2b"/>
    <property type="match status" value="1"/>
</dbReference>
<evidence type="ECO:0000256" key="9">
    <source>
        <dbReference type="PROSITE-ProRule" id="PRU00175"/>
    </source>
</evidence>
<evidence type="ECO:0000259" key="12">
    <source>
        <dbReference type="PROSITE" id="PS50011"/>
    </source>
</evidence>
<feature type="compositionally biased region" description="Polar residues" evidence="11">
    <location>
        <begin position="558"/>
        <end position="580"/>
    </location>
</feature>
<gene>
    <name evidence="14" type="ORF">WR25_10469</name>
</gene>
<comment type="similarity">
    <text evidence="8">Belongs to the protein kinase superfamily. CK1 Ser/Thr protein kinase family.</text>
</comment>
<feature type="region of interest" description="Disordered" evidence="11">
    <location>
        <begin position="303"/>
        <end position="332"/>
    </location>
</feature>
<keyword evidence="5" id="KW-0418">Kinase</keyword>
<evidence type="ECO:0000256" key="3">
    <source>
        <dbReference type="ARBA" id="ARBA00022741"/>
    </source>
</evidence>
<keyword evidence="4 9" id="KW-0863">Zinc-finger</keyword>
<dbReference type="Gene3D" id="1.10.510.10">
    <property type="entry name" value="Transferase(Phosphotransferase) domain 1"/>
    <property type="match status" value="1"/>
</dbReference>
<evidence type="ECO:0000256" key="2">
    <source>
        <dbReference type="ARBA" id="ARBA00022679"/>
    </source>
</evidence>
<dbReference type="PROSITE" id="PS50011">
    <property type="entry name" value="PROTEIN_KINASE_DOM"/>
    <property type="match status" value="1"/>
</dbReference>
<feature type="compositionally biased region" description="Polar residues" evidence="11">
    <location>
        <begin position="820"/>
        <end position="833"/>
    </location>
</feature>
<keyword evidence="1" id="KW-0723">Serine/threonine-protein kinase</keyword>
<dbReference type="InterPro" id="IPR001841">
    <property type="entry name" value="Znf_RING"/>
</dbReference>
<dbReference type="SMART" id="SM00220">
    <property type="entry name" value="S_TKc"/>
    <property type="match status" value="1"/>
</dbReference>
<dbReference type="PROSITE" id="PS50089">
    <property type="entry name" value="ZF_RING_2"/>
    <property type="match status" value="1"/>
</dbReference>
<dbReference type="PROSITE" id="PS00107">
    <property type="entry name" value="PROTEIN_KINASE_ATP"/>
    <property type="match status" value="1"/>
</dbReference>
<evidence type="ECO:0000256" key="5">
    <source>
        <dbReference type="ARBA" id="ARBA00022777"/>
    </source>
</evidence>
<reference evidence="14 15" key="1">
    <citation type="journal article" date="2017" name="Curr. Biol.">
        <title>Genome architecture and evolution of a unichromosomal asexual nematode.</title>
        <authorList>
            <person name="Fradin H."/>
            <person name="Zegar C."/>
            <person name="Gutwein M."/>
            <person name="Lucas J."/>
            <person name="Kovtun M."/>
            <person name="Corcoran D."/>
            <person name="Baugh L.R."/>
            <person name="Kiontke K."/>
            <person name="Gunsalus K."/>
            <person name="Fitch D.H."/>
            <person name="Piano F."/>
        </authorList>
    </citation>
    <scope>NUCLEOTIDE SEQUENCE [LARGE SCALE GENOMIC DNA]</scope>
    <source>
        <strain evidence="14">PF1309</strain>
    </source>
</reference>
<dbReference type="SUPFAM" id="SSF56112">
    <property type="entry name" value="Protein kinase-like (PK-like)"/>
    <property type="match status" value="1"/>
</dbReference>
<dbReference type="GO" id="GO:0015630">
    <property type="term" value="C:microtubule cytoskeleton"/>
    <property type="evidence" value="ECO:0007669"/>
    <property type="project" value="UniProtKB-ARBA"/>
</dbReference>
<dbReference type="EMBL" id="LIAE01010554">
    <property type="protein sequence ID" value="PAV58922.1"/>
    <property type="molecule type" value="Genomic_DNA"/>
</dbReference>
<feature type="compositionally biased region" description="Polar residues" evidence="11">
    <location>
        <begin position="303"/>
        <end position="320"/>
    </location>
</feature>
<feature type="domain" description="RING-type" evidence="13">
    <location>
        <begin position="1005"/>
        <end position="1045"/>
    </location>
</feature>
<protein>
    <recommendedName>
        <fullName evidence="16">Protein kinase domain-containing protein</fullName>
    </recommendedName>
</protein>
<dbReference type="STRING" id="2018661.A0A2A2JBN9"/>
<evidence type="ECO:0008006" key="16">
    <source>
        <dbReference type="Google" id="ProtNLM"/>
    </source>
</evidence>
<proteinExistence type="inferred from homology"/>
<feature type="compositionally biased region" description="Low complexity" evidence="11">
    <location>
        <begin position="603"/>
        <end position="618"/>
    </location>
</feature>
<evidence type="ECO:0000313" key="14">
    <source>
        <dbReference type="EMBL" id="PAV58922.1"/>
    </source>
</evidence>
<feature type="region of interest" description="Disordered" evidence="11">
    <location>
        <begin position="793"/>
        <end position="868"/>
    </location>
</feature>
<keyword evidence="2" id="KW-0808">Transferase</keyword>
<dbReference type="OrthoDB" id="5979581at2759"/>
<feature type="compositionally biased region" description="Low complexity" evidence="11">
    <location>
        <begin position="440"/>
        <end position="450"/>
    </location>
</feature>
<evidence type="ECO:0000256" key="10">
    <source>
        <dbReference type="PROSITE-ProRule" id="PRU10141"/>
    </source>
</evidence>
<keyword evidence="3 10" id="KW-0547">Nucleotide-binding</keyword>
<accession>A0A2A2JBN9</accession>
<feature type="compositionally biased region" description="Gly residues" evidence="11">
    <location>
        <begin position="746"/>
        <end position="756"/>
    </location>
</feature>
<feature type="region of interest" description="Disordered" evidence="11">
    <location>
        <begin position="956"/>
        <end position="982"/>
    </location>
</feature>
<dbReference type="GO" id="GO:0004674">
    <property type="term" value="F:protein serine/threonine kinase activity"/>
    <property type="evidence" value="ECO:0007669"/>
    <property type="project" value="UniProtKB-KW"/>
</dbReference>
<evidence type="ECO:0000256" key="4">
    <source>
        <dbReference type="ARBA" id="ARBA00022771"/>
    </source>
</evidence>
<feature type="binding site" evidence="10">
    <location>
        <position position="47"/>
    </location>
    <ligand>
        <name>ATP</name>
        <dbReference type="ChEBI" id="CHEBI:30616"/>
    </ligand>
</feature>
<dbReference type="InterPro" id="IPR050235">
    <property type="entry name" value="CK1_Ser-Thr_kinase"/>
</dbReference>
<dbReference type="FunFam" id="1.10.510.10:FF:000481">
    <property type="entry name" value="Asator, isoform D"/>
    <property type="match status" value="1"/>
</dbReference>
<dbReference type="CDD" id="cd14017">
    <property type="entry name" value="STKc_TTBK"/>
    <property type="match status" value="1"/>
</dbReference>
<evidence type="ECO:0000256" key="11">
    <source>
        <dbReference type="SAM" id="MobiDB-lite"/>
    </source>
</evidence>
<organism evidence="14 15">
    <name type="scientific">Diploscapter pachys</name>
    <dbReference type="NCBI Taxonomy" id="2018661"/>
    <lineage>
        <taxon>Eukaryota</taxon>
        <taxon>Metazoa</taxon>
        <taxon>Ecdysozoa</taxon>
        <taxon>Nematoda</taxon>
        <taxon>Chromadorea</taxon>
        <taxon>Rhabditida</taxon>
        <taxon>Rhabditina</taxon>
        <taxon>Rhabditomorpha</taxon>
        <taxon>Rhabditoidea</taxon>
        <taxon>Rhabditidae</taxon>
        <taxon>Diploscapter</taxon>
    </lineage>
</organism>
<name>A0A2A2JBN9_9BILA</name>
<comment type="caution">
    <text evidence="14">The sequence shown here is derived from an EMBL/GenBank/DDBJ whole genome shotgun (WGS) entry which is preliminary data.</text>
</comment>
<dbReference type="SUPFAM" id="SSF57850">
    <property type="entry name" value="RING/U-box"/>
    <property type="match status" value="1"/>
</dbReference>
<dbReference type="AlphaFoldDB" id="A0A2A2JBN9"/>
<evidence type="ECO:0000256" key="6">
    <source>
        <dbReference type="ARBA" id="ARBA00022833"/>
    </source>
</evidence>
<feature type="compositionally biased region" description="Basic and acidic residues" evidence="11">
    <location>
        <begin position="647"/>
        <end position="665"/>
    </location>
</feature>
<feature type="domain" description="Protein kinase" evidence="12">
    <location>
        <begin position="17"/>
        <end position="277"/>
    </location>
</feature>
<keyword evidence="15" id="KW-1185">Reference proteome</keyword>
<feature type="region of interest" description="Disordered" evidence="11">
    <location>
        <begin position="638"/>
        <end position="677"/>
    </location>
</feature>
<evidence type="ECO:0000256" key="1">
    <source>
        <dbReference type="ARBA" id="ARBA00022527"/>
    </source>
</evidence>
<dbReference type="PANTHER" id="PTHR11909">
    <property type="entry name" value="CASEIN KINASE-RELATED"/>
    <property type="match status" value="1"/>
</dbReference>
<dbReference type="InterPro" id="IPR017441">
    <property type="entry name" value="Protein_kinase_ATP_BS"/>
</dbReference>
<feature type="compositionally biased region" description="Polar residues" evidence="11">
    <location>
        <begin position="803"/>
        <end position="812"/>
    </location>
</feature>
<feature type="region of interest" description="Disordered" evidence="11">
    <location>
        <begin position="558"/>
        <end position="620"/>
    </location>
</feature>
<keyword evidence="7 10" id="KW-0067">ATP-binding</keyword>
<sequence length="1067" mass="117581">MYGFTNFPVTGKPGHTGDGKQKIGGGGFGEIYEALDIQNHNERVAIKVESSKATKQVLKMEVAVLRRLQGKKHACKFYGCGRNDKFNYLVMSLQGKNLADLRREAPKQCFSLSTAIRVGVQILEALYGLHTIGFLHRDVKPSNFAMGRTSQTMRKVYMLDFGLARQYLNAKGEIRSPRSAAGFRGTVRYAAVSAHKNKEMSRGDDLWSLFYMLTEFLQGQLPWRKIKDKDEVGRMKDDVNMDELLEDCPIELHQFAAHLRTLTYHDTPDYEYLESLLSQIVVKYQIGWDDPFDWELGYENIQSRPKANGNTSSRMKSHTTAVIRDQRNDEKNRALDTQAPITMGDDEDEATNGHGHFHTIESIHDKTNEKPKYKRHEFLKPKYGTLNMDVIEVVNARLAACDDEQQQSNDVESSRPFYTTASELFRSEANFQLPTILRPQQGQQQNQQQNLHESSSSLKPKTPTDKTKSNKSITLSINKYNGKTPRKYSSIDAAQAEELSGNGRTAMTIPSQSKWHGSFDVSDDICVDDMPQERSERRLQQNGSLQPIARVTLLSPQRSELGSNTSPTPSSPIAQVTNLPPQSPVAPRRQSRQEEKGSMHRTSSCGPQQQSSQGSGSSIMSHFKGFINSFNSLGVGKLTRGSSVDGAKNKEKEREKEREREKETDGDTSYGQRKTAPVGLQVSPCVLSTRVTARVAATSGNGDSGVELDQMNDDERERELRRQRRLRRRSIESNIRLDMSSPDGRIGNGSGSGGPNGQSSGAAATAGGSLVYGNAYGGDHPYRAAAGCGDPRAGADGAGGQSYGRSASSGRPSQGPIIVQRTTAVQPQPNQIIDGSGGYWPYSGDQSPQNRQYAGPGPGAAGNQPFPAHDLFTSAAAPATGKAAAFNGANNNDDVFRIPLQDKPLLFYNVPPPVSPRKLYGDFEVAAAIASSLAVKQEFDTNRISAGVSSTRIQPTLSPTDYLDHPEGLKPFQPPKLSSRLSSSSTPMSAELLLFRRHVAHSQPCPLCDRTLSIYRINIILPCSHIVHPECYEEMACSSRLCPRCGPPDHPLWDKLLITVCCLSAFR</sequence>
<evidence type="ECO:0000256" key="7">
    <source>
        <dbReference type="ARBA" id="ARBA00022840"/>
    </source>
</evidence>
<dbReference type="InterPro" id="IPR047916">
    <property type="entry name" value="TTBK_Asator-like_STKc"/>
</dbReference>
<dbReference type="Pfam" id="PF00069">
    <property type="entry name" value="Pkinase"/>
    <property type="match status" value="1"/>
</dbReference>
<dbReference type="GO" id="GO:0005524">
    <property type="term" value="F:ATP binding"/>
    <property type="evidence" value="ECO:0007669"/>
    <property type="project" value="UniProtKB-UniRule"/>
</dbReference>
<dbReference type="GO" id="GO:0008270">
    <property type="term" value="F:zinc ion binding"/>
    <property type="evidence" value="ECO:0007669"/>
    <property type="project" value="UniProtKB-KW"/>
</dbReference>
<evidence type="ECO:0000313" key="15">
    <source>
        <dbReference type="Proteomes" id="UP000218231"/>
    </source>
</evidence>
<keyword evidence="4 9" id="KW-0479">Metal-binding</keyword>
<feature type="region of interest" description="Disordered" evidence="11">
    <location>
        <begin position="440"/>
        <end position="473"/>
    </location>
</feature>
<evidence type="ECO:0000259" key="13">
    <source>
        <dbReference type="PROSITE" id="PS50089"/>
    </source>
</evidence>
<dbReference type="InterPro" id="IPR000719">
    <property type="entry name" value="Prot_kinase_dom"/>
</dbReference>
<keyword evidence="6" id="KW-0862">Zinc</keyword>
<dbReference type="Proteomes" id="UP000218231">
    <property type="component" value="Unassembled WGS sequence"/>
</dbReference>
<feature type="region of interest" description="Disordered" evidence="11">
    <location>
        <begin position="696"/>
        <end position="763"/>
    </location>
</feature>
<dbReference type="InterPro" id="IPR011009">
    <property type="entry name" value="Kinase-like_dom_sf"/>
</dbReference>